<accession>A0ABW0IK07</accession>
<proteinExistence type="predicted"/>
<dbReference type="EMBL" id="JBHSMA010000024">
    <property type="protein sequence ID" value="MFC5413168.1"/>
    <property type="molecule type" value="Genomic_DNA"/>
</dbReference>
<organism evidence="1 2">
    <name type="scientific">Larkinella bovis</name>
    <dbReference type="NCBI Taxonomy" id="683041"/>
    <lineage>
        <taxon>Bacteria</taxon>
        <taxon>Pseudomonadati</taxon>
        <taxon>Bacteroidota</taxon>
        <taxon>Cytophagia</taxon>
        <taxon>Cytophagales</taxon>
        <taxon>Spirosomataceae</taxon>
        <taxon>Larkinella</taxon>
    </lineage>
</organism>
<dbReference type="RefSeq" id="WP_379851433.1">
    <property type="nucleotide sequence ID" value="NZ_JBHSMA010000024.1"/>
</dbReference>
<comment type="caution">
    <text evidence="1">The sequence shown here is derived from an EMBL/GenBank/DDBJ whole genome shotgun (WGS) entry which is preliminary data.</text>
</comment>
<gene>
    <name evidence="1" type="ORF">ACFPMF_27855</name>
</gene>
<sequence>MLLTTLLSLLSFPSFSQFGKKASNRDVKDTLLLQERSPSFKPKMGRLVDSISIEAVDKSFVIAKGETFKMDKLGIEQRAGWVNPSSNFSKVFNKSDGIPVKIIVSRKIPEYEETIVKEKNVLTGKEVDKPVKKLKGYKGRDDIFYGLLEFNKVHEICNNDPATRAYFISIPPKYLDAARGGNISVVYEYYNCTPVRKKGANNYTTWVLWISDIEFTK</sequence>
<keyword evidence="2" id="KW-1185">Reference proteome</keyword>
<evidence type="ECO:0000313" key="2">
    <source>
        <dbReference type="Proteomes" id="UP001596106"/>
    </source>
</evidence>
<dbReference type="Proteomes" id="UP001596106">
    <property type="component" value="Unassembled WGS sequence"/>
</dbReference>
<name>A0ABW0IK07_9BACT</name>
<evidence type="ECO:0000313" key="1">
    <source>
        <dbReference type="EMBL" id="MFC5413168.1"/>
    </source>
</evidence>
<protein>
    <submittedName>
        <fullName evidence="1">Uncharacterized protein</fullName>
    </submittedName>
</protein>
<reference evidence="2" key="1">
    <citation type="journal article" date="2019" name="Int. J. Syst. Evol. Microbiol.">
        <title>The Global Catalogue of Microorganisms (GCM) 10K type strain sequencing project: providing services to taxonomists for standard genome sequencing and annotation.</title>
        <authorList>
            <consortium name="The Broad Institute Genomics Platform"/>
            <consortium name="The Broad Institute Genome Sequencing Center for Infectious Disease"/>
            <person name="Wu L."/>
            <person name="Ma J."/>
        </authorList>
    </citation>
    <scope>NUCLEOTIDE SEQUENCE [LARGE SCALE GENOMIC DNA]</scope>
    <source>
        <strain evidence="2">CCUG 55250</strain>
    </source>
</reference>